<dbReference type="Ensembl" id="ENSFCTT00005047078.1">
    <property type="protein sequence ID" value="ENSFCTP00005033824.1"/>
    <property type="gene ID" value="ENSFCTG00005016445.1"/>
</dbReference>
<accession>A0ABI7YG08</accession>
<proteinExistence type="inferred from homology"/>
<dbReference type="Proteomes" id="UP000823872">
    <property type="component" value="Chromosome C1"/>
</dbReference>
<dbReference type="Gene3D" id="1.20.120.790">
    <property type="entry name" value="Heat shock protein 90, C-terminal domain"/>
    <property type="match status" value="1"/>
</dbReference>
<comment type="similarity">
    <text evidence="1">Belongs to the heat shock protein 90 family.</text>
</comment>
<reference evidence="3" key="2">
    <citation type="submission" date="2025-08" db="UniProtKB">
        <authorList>
            <consortium name="Ensembl"/>
        </authorList>
    </citation>
    <scope>IDENTIFICATION</scope>
    <source>
        <strain evidence="3">breed Abyssinian</strain>
    </source>
</reference>
<organism evidence="3 4">
    <name type="scientific">Felis catus</name>
    <name type="common">Cat</name>
    <name type="synonym">Felis silvestris catus</name>
    <dbReference type="NCBI Taxonomy" id="9685"/>
    <lineage>
        <taxon>Eukaryota</taxon>
        <taxon>Metazoa</taxon>
        <taxon>Chordata</taxon>
        <taxon>Craniata</taxon>
        <taxon>Vertebrata</taxon>
        <taxon>Euteleostomi</taxon>
        <taxon>Mammalia</taxon>
        <taxon>Eutheria</taxon>
        <taxon>Laurasiatheria</taxon>
        <taxon>Carnivora</taxon>
        <taxon>Feliformia</taxon>
        <taxon>Felidae</taxon>
        <taxon>Felinae</taxon>
        <taxon>Felis</taxon>
    </lineage>
</organism>
<dbReference type="PANTHER" id="PTHR11528">
    <property type="entry name" value="HEAT SHOCK PROTEIN 90 FAMILY MEMBER"/>
    <property type="match status" value="1"/>
</dbReference>
<keyword evidence="4" id="KW-1185">Reference proteome</keyword>
<evidence type="ECO:0000256" key="2">
    <source>
        <dbReference type="ARBA" id="ARBA00023186"/>
    </source>
</evidence>
<keyword evidence="2" id="KW-0143">Chaperone</keyword>
<dbReference type="SUPFAM" id="SSF110942">
    <property type="entry name" value="HSP90 C-terminal domain"/>
    <property type="match status" value="1"/>
</dbReference>
<dbReference type="InterPro" id="IPR001404">
    <property type="entry name" value="Hsp90_fam"/>
</dbReference>
<evidence type="ECO:0000256" key="1">
    <source>
        <dbReference type="ARBA" id="ARBA00008239"/>
    </source>
</evidence>
<dbReference type="Pfam" id="PF00183">
    <property type="entry name" value="HSP90"/>
    <property type="match status" value="1"/>
</dbReference>
<reference evidence="3 4" key="1">
    <citation type="submission" date="2021-02" db="EMBL/GenBank/DDBJ databases">
        <title>Safari Cat Assemblies.</title>
        <authorList>
            <person name="Bredemeyer K.R."/>
            <person name="Murphy W.J."/>
        </authorList>
    </citation>
    <scope>NUCLEOTIDE SEQUENCE [LARGE SCALE GENOMIC DNA]</scope>
</reference>
<sequence>MEQIISQALWDNSIVGNRMARKPLELNTDHPVVQTLHQKAEAHKNDKVVKDLVALVFETPLLSSGLPLEDPQAHSSCLYLMAFRRLLITFMLVYHIHL</sequence>
<evidence type="ECO:0000313" key="4">
    <source>
        <dbReference type="Proteomes" id="UP000823872"/>
    </source>
</evidence>
<reference evidence="3" key="3">
    <citation type="submission" date="2025-09" db="UniProtKB">
        <authorList>
            <consortium name="Ensembl"/>
        </authorList>
    </citation>
    <scope>IDENTIFICATION</scope>
    <source>
        <strain evidence="3">breed Abyssinian</strain>
    </source>
</reference>
<protein>
    <submittedName>
        <fullName evidence="3">Uncharacterized protein</fullName>
    </submittedName>
</protein>
<dbReference type="InterPro" id="IPR037196">
    <property type="entry name" value="HSP90_C"/>
</dbReference>
<name>A0ABI7YG08_FELCA</name>
<dbReference type="GeneTree" id="ENSGT01020000230401"/>
<evidence type="ECO:0000313" key="3">
    <source>
        <dbReference type="Ensembl" id="ENSFCTP00005033824.1"/>
    </source>
</evidence>